<feature type="binding site" evidence="9">
    <location>
        <position position="174"/>
    </location>
    <ligand>
        <name>Zn(2+)</name>
        <dbReference type="ChEBI" id="CHEBI:29105"/>
        <label>1</label>
    </ligand>
</feature>
<evidence type="ECO:0000256" key="3">
    <source>
        <dbReference type="ARBA" id="ARBA00022723"/>
    </source>
</evidence>
<name>L8H899_ACACF</name>
<evidence type="ECO:0000256" key="7">
    <source>
        <dbReference type="ARBA" id="ARBA00023242"/>
    </source>
</evidence>
<reference evidence="14 15" key="1">
    <citation type="journal article" date="2013" name="Genome Biol.">
        <title>Genome of Acanthamoeba castellanii highlights extensive lateral gene transfer and early evolution of tyrosine kinase signaling.</title>
        <authorList>
            <person name="Clarke M."/>
            <person name="Lohan A.J."/>
            <person name="Liu B."/>
            <person name="Lagkouvardos I."/>
            <person name="Roy S."/>
            <person name="Zafar N."/>
            <person name="Bertelli C."/>
            <person name="Schilde C."/>
            <person name="Kianianmomeni A."/>
            <person name="Burglin T.R."/>
            <person name="Frech C."/>
            <person name="Turcotte B."/>
            <person name="Kopec K.O."/>
            <person name="Synnott J.M."/>
            <person name="Choo C."/>
            <person name="Paponov I."/>
            <person name="Finkler A."/>
            <person name="Soon Heng Tan C."/>
            <person name="Hutchins A.P."/>
            <person name="Weinmeier T."/>
            <person name="Rattei T."/>
            <person name="Chu J.S."/>
            <person name="Gimenez G."/>
            <person name="Irimia M."/>
            <person name="Rigden D.J."/>
            <person name="Fitzpatrick D.A."/>
            <person name="Lorenzo-Morales J."/>
            <person name="Bateman A."/>
            <person name="Chiu C.H."/>
            <person name="Tang P."/>
            <person name="Hegemann P."/>
            <person name="Fromm H."/>
            <person name="Raoult D."/>
            <person name="Greub G."/>
            <person name="Miranda-Saavedra D."/>
            <person name="Chen N."/>
            <person name="Nash P."/>
            <person name="Ginger M.L."/>
            <person name="Horn M."/>
            <person name="Schaap P."/>
            <person name="Caler L."/>
            <person name="Loftus B."/>
        </authorList>
    </citation>
    <scope>NUCLEOTIDE SEQUENCE [LARGE SCALE GENOMIC DNA]</scope>
    <source>
        <strain evidence="14 15">Neff</strain>
    </source>
</reference>
<dbReference type="SMART" id="SM00249">
    <property type="entry name" value="PHD"/>
    <property type="match status" value="1"/>
</dbReference>
<evidence type="ECO:0000256" key="10">
    <source>
        <dbReference type="PROSITE-ProRule" id="PRU00146"/>
    </source>
</evidence>
<dbReference type="FunFam" id="3.30.40.10:FF:000016">
    <property type="entry name" value="Inhibitor of growth protein"/>
    <property type="match status" value="1"/>
</dbReference>
<dbReference type="InterPro" id="IPR019787">
    <property type="entry name" value="Znf_PHD-finger"/>
</dbReference>
<dbReference type="InterPro" id="IPR019786">
    <property type="entry name" value="Zinc_finger_PHD-type_CS"/>
</dbReference>
<dbReference type="InterPro" id="IPR059153">
    <property type="entry name" value="NSD_PHD-1st"/>
</dbReference>
<evidence type="ECO:0000256" key="2">
    <source>
        <dbReference type="ARBA" id="ARBA00010210"/>
    </source>
</evidence>
<feature type="binding site" evidence="9">
    <location>
        <position position="217"/>
    </location>
    <ligand>
        <name>Zn(2+)</name>
        <dbReference type="ChEBI" id="CHEBI:29105"/>
        <label>2</label>
    </ligand>
</feature>
<dbReference type="RefSeq" id="XP_004346006.1">
    <property type="nucleotide sequence ID" value="XM_004345956.1"/>
</dbReference>
<dbReference type="OrthoDB" id="5411773at2759"/>
<dbReference type="CDD" id="cd15587">
    <property type="entry name" value="PHD_Yng1p_like"/>
    <property type="match status" value="1"/>
</dbReference>
<keyword evidence="15" id="KW-1185">Reference proteome</keyword>
<gene>
    <name evidence="14" type="ORF">ACA1_184080</name>
</gene>
<dbReference type="KEGG" id="acan:ACA1_184080"/>
<feature type="site" description="Histone H3K4me3 binding" evidence="8">
    <location>
        <position position="196"/>
    </location>
</feature>
<comment type="subcellular location">
    <subcellularLocation>
        <location evidence="1 11">Nucleus</location>
    </subcellularLocation>
</comment>
<dbReference type="AlphaFoldDB" id="L8H899"/>
<dbReference type="VEuPathDB" id="AmoebaDB:ACA1_184080"/>
<keyword evidence="4 10" id="KW-0863">Zinc-finger</keyword>
<dbReference type="Proteomes" id="UP000011083">
    <property type="component" value="Unassembled WGS sequence"/>
</dbReference>
<dbReference type="GO" id="GO:0008270">
    <property type="term" value="F:zinc ion binding"/>
    <property type="evidence" value="ECO:0007669"/>
    <property type="project" value="UniProtKB-KW"/>
</dbReference>
<dbReference type="GeneID" id="14922356"/>
<dbReference type="PROSITE" id="PS50016">
    <property type="entry name" value="ZF_PHD_2"/>
    <property type="match status" value="1"/>
</dbReference>
<comment type="function">
    <text evidence="11">Component of an histone acetyltransferase complex.</text>
</comment>
<feature type="binding site" evidence="9">
    <location>
        <position position="192"/>
    </location>
    <ligand>
        <name>Zn(2+)</name>
        <dbReference type="ChEBI" id="CHEBI:29105"/>
        <label>2</label>
    </ligand>
</feature>
<dbReference type="InterPro" id="IPR024610">
    <property type="entry name" value="ING_N_histone-binding"/>
</dbReference>
<dbReference type="SUPFAM" id="SSF57903">
    <property type="entry name" value="FYVE/PHD zinc finger"/>
    <property type="match status" value="1"/>
</dbReference>
<evidence type="ECO:0000256" key="11">
    <source>
        <dbReference type="RuleBase" id="RU361213"/>
    </source>
</evidence>
<dbReference type="Gene3D" id="6.10.140.1740">
    <property type="match status" value="1"/>
</dbReference>
<protein>
    <recommendedName>
        <fullName evidence="11">Inhibitor of growth protein</fullName>
    </recommendedName>
</protein>
<dbReference type="Gene3D" id="3.30.40.10">
    <property type="entry name" value="Zinc/RING finger domain, C3HC4 (zinc finger)"/>
    <property type="match status" value="1"/>
</dbReference>
<dbReference type="SMART" id="SM01408">
    <property type="entry name" value="ING"/>
    <property type="match status" value="1"/>
</dbReference>
<feature type="site" description="Histone H3K4me3 binding" evidence="8">
    <location>
        <position position="173"/>
    </location>
</feature>
<evidence type="ECO:0000256" key="6">
    <source>
        <dbReference type="ARBA" id="ARBA00022853"/>
    </source>
</evidence>
<dbReference type="InterPro" id="IPR001965">
    <property type="entry name" value="Znf_PHD"/>
</dbReference>
<feature type="site" description="Histone H3K4me3 binding" evidence="8">
    <location>
        <position position="188"/>
    </location>
</feature>
<feature type="binding site" evidence="9">
    <location>
        <position position="187"/>
    </location>
    <ligand>
        <name>Zn(2+)</name>
        <dbReference type="ChEBI" id="CHEBI:29105"/>
        <label>2</label>
    </ligand>
</feature>
<proteinExistence type="inferred from homology"/>
<feature type="binding site" evidence="9">
    <location>
        <position position="176"/>
    </location>
    <ligand>
        <name>Zn(2+)</name>
        <dbReference type="ChEBI" id="CHEBI:29105"/>
        <label>1</label>
    </ligand>
</feature>
<feature type="binding site" evidence="9">
    <location>
        <position position="214"/>
    </location>
    <ligand>
        <name>Zn(2+)</name>
        <dbReference type="ChEBI" id="CHEBI:29105"/>
        <label>2</label>
    </ligand>
</feature>
<dbReference type="Pfam" id="PF23011">
    <property type="entry name" value="PHD-1st_NSD"/>
    <property type="match status" value="1"/>
</dbReference>
<dbReference type="PANTHER" id="PTHR10333">
    <property type="entry name" value="INHIBITOR OF GROWTH PROTEIN"/>
    <property type="match status" value="1"/>
</dbReference>
<comment type="subunit">
    <text evidence="11">Component of an histone acetyltransferase complex. Interacts with H3K4me3 and to a lesser extent with H3K4me2.</text>
</comment>
<keyword evidence="3 9" id="KW-0479">Metal-binding</keyword>
<dbReference type="OMA" id="QPKGKWF"/>
<keyword evidence="5 9" id="KW-0862">Zinc</keyword>
<dbReference type="GO" id="GO:0006325">
    <property type="term" value="P:chromatin organization"/>
    <property type="evidence" value="ECO:0007669"/>
    <property type="project" value="UniProtKB-KW"/>
</dbReference>
<evidence type="ECO:0000313" key="14">
    <source>
        <dbReference type="EMBL" id="ELR21462.1"/>
    </source>
</evidence>
<keyword evidence="7 11" id="KW-0539">Nucleus</keyword>
<dbReference type="GO" id="GO:0005634">
    <property type="term" value="C:nucleus"/>
    <property type="evidence" value="ECO:0007669"/>
    <property type="project" value="UniProtKB-SubCell"/>
</dbReference>
<feature type="binding site" evidence="9">
    <location>
        <position position="198"/>
    </location>
    <ligand>
        <name>Zn(2+)</name>
        <dbReference type="ChEBI" id="CHEBI:29105"/>
        <label>1</label>
    </ligand>
</feature>
<evidence type="ECO:0000256" key="12">
    <source>
        <dbReference type="SAM" id="MobiDB-lite"/>
    </source>
</evidence>
<feature type="region of interest" description="Disordered" evidence="12">
    <location>
        <begin position="118"/>
        <end position="150"/>
    </location>
</feature>
<comment type="domain">
    <text evidence="11">The PHD-type zinc finger mediates the binding to H3K4me3.</text>
</comment>
<evidence type="ECO:0000256" key="8">
    <source>
        <dbReference type="PIRSR" id="PIRSR628651-50"/>
    </source>
</evidence>
<organism evidence="14 15">
    <name type="scientific">Acanthamoeba castellanii (strain ATCC 30010 / Neff)</name>
    <dbReference type="NCBI Taxonomy" id="1257118"/>
    <lineage>
        <taxon>Eukaryota</taxon>
        <taxon>Amoebozoa</taxon>
        <taxon>Discosea</taxon>
        <taxon>Longamoebia</taxon>
        <taxon>Centramoebida</taxon>
        <taxon>Acanthamoebidae</taxon>
        <taxon>Acanthamoeba</taxon>
    </lineage>
</organism>
<evidence type="ECO:0000313" key="15">
    <source>
        <dbReference type="Proteomes" id="UP000011083"/>
    </source>
</evidence>
<evidence type="ECO:0000256" key="9">
    <source>
        <dbReference type="PIRSR" id="PIRSR628651-51"/>
    </source>
</evidence>
<feature type="domain" description="PHD-type" evidence="13">
    <location>
        <begin position="171"/>
        <end position="220"/>
    </location>
</feature>
<dbReference type="Pfam" id="PF12998">
    <property type="entry name" value="ING"/>
    <property type="match status" value="1"/>
</dbReference>
<comment type="similarity">
    <text evidence="2 11">Belongs to the ING family.</text>
</comment>
<dbReference type="STRING" id="1257118.L8H899"/>
<dbReference type="EMBL" id="KB007904">
    <property type="protein sequence ID" value="ELR21462.1"/>
    <property type="molecule type" value="Genomic_DNA"/>
</dbReference>
<evidence type="ECO:0000256" key="5">
    <source>
        <dbReference type="ARBA" id="ARBA00022833"/>
    </source>
</evidence>
<feature type="binding site" evidence="9">
    <location>
        <position position="201"/>
    </location>
    <ligand>
        <name>Zn(2+)</name>
        <dbReference type="ChEBI" id="CHEBI:29105"/>
        <label>1</label>
    </ligand>
</feature>
<evidence type="ECO:0000259" key="13">
    <source>
        <dbReference type="PROSITE" id="PS50016"/>
    </source>
</evidence>
<dbReference type="PROSITE" id="PS01359">
    <property type="entry name" value="ZF_PHD_1"/>
    <property type="match status" value="1"/>
</dbReference>
<keyword evidence="6 11" id="KW-0156">Chromatin regulator</keyword>
<evidence type="ECO:0000256" key="1">
    <source>
        <dbReference type="ARBA" id="ARBA00004123"/>
    </source>
</evidence>
<accession>L8H899</accession>
<dbReference type="CDD" id="cd16859">
    <property type="entry name" value="ING_ING4_5"/>
    <property type="match status" value="1"/>
</dbReference>
<feature type="site" description="Histone H3K4me3 binding" evidence="8">
    <location>
        <position position="184"/>
    </location>
</feature>
<dbReference type="InterPro" id="IPR011011">
    <property type="entry name" value="Znf_FYVE_PHD"/>
</dbReference>
<evidence type="ECO:0000256" key="4">
    <source>
        <dbReference type="ARBA" id="ARBA00022771"/>
    </source>
</evidence>
<dbReference type="InterPro" id="IPR028651">
    <property type="entry name" value="ING_fam"/>
</dbReference>
<dbReference type="InterPro" id="IPR013083">
    <property type="entry name" value="Znf_RING/FYVE/PHD"/>
</dbReference>
<sequence length="229" mass="26215">MSTYLEKYLESIANLPHEVKRNFALMQDLDQQTQGTMDKLEQSSRAYLKRKAKDASVADDRALQKIRDDFKRAMETGDEKIELAAQTYELVRSAFDYVDKHIRRLDADLKKFEAELEQQETKGKGKGTKASKHKENGKGQKKSVRASELPPDAAPRLFNVDIDMPIDPNEPTYCICNRVSFGEMVGCDNPDCRVEWFHFECVGLTSPPKGKWYCNECSVVRKKQGIIKK</sequence>